<dbReference type="GO" id="GO:0006384">
    <property type="term" value="P:transcription initiation at RNA polymerase III promoter"/>
    <property type="evidence" value="ECO:0007669"/>
    <property type="project" value="InterPro"/>
</dbReference>
<evidence type="ECO:0000256" key="4">
    <source>
        <dbReference type="ARBA" id="ARBA00022478"/>
    </source>
</evidence>
<evidence type="ECO:0000256" key="2">
    <source>
        <dbReference type="ARBA" id="ARBA00006898"/>
    </source>
</evidence>
<gene>
    <name evidence="8" type="ORF">OSTQU699_LOCUS1882</name>
</gene>
<dbReference type="OrthoDB" id="507928at2759"/>
<sequence>MAGTGTITSISAFFDRHRTACFLRQVLHERGAGDAKVGKARDSEIEVFKYLSTHSAGLRSREQIQNICEALKPFDLTQPEILQLVNLRPTNIVEIHLIVQECEARLDEARIEELLLIVKQHLGP</sequence>
<dbReference type="InterPro" id="IPR006590">
    <property type="entry name" value="RNA_pol_Rpb4/RPC9_core"/>
</dbReference>
<dbReference type="GO" id="GO:0005666">
    <property type="term" value="C:RNA polymerase III complex"/>
    <property type="evidence" value="ECO:0007669"/>
    <property type="project" value="InterPro"/>
</dbReference>
<keyword evidence="9" id="KW-1185">Reference proteome</keyword>
<evidence type="ECO:0000256" key="6">
    <source>
        <dbReference type="ARBA" id="ARBA00023242"/>
    </source>
</evidence>
<dbReference type="SMART" id="SM00657">
    <property type="entry name" value="RPOL4c"/>
    <property type="match status" value="1"/>
</dbReference>
<dbReference type="PANTHER" id="PTHR15561:SF0">
    <property type="entry name" value="DNA-DIRECTED RNA POLYMERASE III SUBUNIT RPC9"/>
    <property type="match status" value="1"/>
</dbReference>
<proteinExistence type="inferred from homology"/>
<evidence type="ECO:0000256" key="5">
    <source>
        <dbReference type="ARBA" id="ARBA00023163"/>
    </source>
</evidence>
<keyword evidence="6" id="KW-0539">Nucleus</keyword>
<evidence type="ECO:0000256" key="1">
    <source>
        <dbReference type="ARBA" id="ARBA00004123"/>
    </source>
</evidence>
<dbReference type="InterPro" id="IPR005574">
    <property type="entry name" value="Rpb4/RPC9"/>
</dbReference>
<comment type="similarity">
    <text evidence="2">Belongs to the eukaryotic RPC9 RNA polymerase subunit family.</text>
</comment>
<accession>A0A8S1IN53</accession>
<dbReference type="GO" id="GO:0000166">
    <property type="term" value="F:nucleotide binding"/>
    <property type="evidence" value="ECO:0007669"/>
    <property type="project" value="InterPro"/>
</dbReference>
<dbReference type="InterPro" id="IPR010997">
    <property type="entry name" value="HRDC-like_sf"/>
</dbReference>
<evidence type="ECO:0000256" key="3">
    <source>
        <dbReference type="ARBA" id="ARBA00016672"/>
    </source>
</evidence>
<organism evidence="8 9">
    <name type="scientific">Ostreobium quekettii</name>
    <dbReference type="NCBI Taxonomy" id="121088"/>
    <lineage>
        <taxon>Eukaryota</taxon>
        <taxon>Viridiplantae</taxon>
        <taxon>Chlorophyta</taxon>
        <taxon>core chlorophytes</taxon>
        <taxon>Ulvophyceae</taxon>
        <taxon>TCBD clade</taxon>
        <taxon>Bryopsidales</taxon>
        <taxon>Ostreobineae</taxon>
        <taxon>Ostreobiaceae</taxon>
        <taxon>Ostreobium</taxon>
    </lineage>
</organism>
<dbReference type="InterPro" id="IPR038324">
    <property type="entry name" value="Rpb4/RPC9_sf"/>
</dbReference>
<keyword evidence="4" id="KW-0240">DNA-directed RNA polymerase</keyword>
<evidence type="ECO:0000259" key="7">
    <source>
        <dbReference type="SMART" id="SM00657"/>
    </source>
</evidence>
<dbReference type="Gene3D" id="1.20.1250.40">
    <property type="match status" value="1"/>
</dbReference>
<name>A0A8S1IN53_9CHLO</name>
<dbReference type="Pfam" id="PF03874">
    <property type="entry name" value="RNA_pol_Rpb4"/>
    <property type="match status" value="1"/>
</dbReference>
<dbReference type="AlphaFoldDB" id="A0A8S1IN53"/>
<evidence type="ECO:0000313" key="9">
    <source>
        <dbReference type="Proteomes" id="UP000708148"/>
    </source>
</evidence>
<dbReference type="SUPFAM" id="SSF47819">
    <property type="entry name" value="HRDC-like"/>
    <property type="match status" value="1"/>
</dbReference>
<protein>
    <recommendedName>
        <fullName evidence="3">DNA-directed RNA polymerase III subunit RPC9</fullName>
    </recommendedName>
</protein>
<feature type="domain" description="RNA polymerase Rpb4/RPC9 core" evidence="7">
    <location>
        <begin position="12"/>
        <end position="123"/>
    </location>
</feature>
<dbReference type="InterPro" id="IPR038846">
    <property type="entry name" value="RPC9"/>
</dbReference>
<keyword evidence="5" id="KW-0804">Transcription</keyword>
<dbReference type="EMBL" id="CAJHUC010000492">
    <property type="protein sequence ID" value="CAD7696521.1"/>
    <property type="molecule type" value="Genomic_DNA"/>
</dbReference>
<dbReference type="PANTHER" id="PTHR15561">
    <property type="entry name" value="CALCITONIN GENE-RELATED PEPTIDE-RECEPTOR COMPONENT PROTEIN"/>
    <property type="match status" value="1"/>
</dbReference>
<comment type="caution">
    <text evidence="8">The sequence shown here is derived from an EMBL/GenBank/DDBJ whole genome shotgun (WGS) entry which is preliminary data.</text>
</comment>
<dbReference type="Proteomes" id="UP000708148">
    <property type="component" value="Unassembled WGS sequence"/>
</dbReference>
<comment type="subcellular location">
    <subcellularLocation>
        <location evidence="1">Nucleus</location>
    </subcellularLocation>
</comment>
<evidence type="ECO:0000313" key="8">
    <source>
        <dbReference type="EMBL" id="CAD7696521.1"/>
    </source>
</evidence>
<reference evidence="8" key="1">
    <citation type="submission" date="2020-12" db="EMBL/GenBank/DDBJ databases">
        <authorList>
            <person name="Iha C."/>
        </authorList>
    </citation>
    <scope>NUCLEOTIDE SEQUENCE</scope>
</reference>